<sequence length="390" mass="43760">MRYKAIIAFIFIIAAGQAYADTINFGNSFFNKDRANSISQIITIKNSASITQEYSVSFSSHLSMQTSDIKAAPLTDEIFDNETKESFSTIAEDSCIQHYGETLFSLGPDQKCRLHLTFSPTEVKEYNEKMFIRSQKDNLEYNIKGRGILMPDFTVLYYTDNSGENIDNKRAEYSIKWQNETAGTKSDKYAYIKIFKTNNKDTSPLTYQITGDSAFQIDSSLSTCKITENTIEEPNDNPCGIVISFLPNSAGDFSSKLIFNKRILSGAKEYALYGSASDVLDFGTVYFGGNVQKILIPNTSDSDQHYSILSESKDSNFRLVVVNNKNLPSCISNNNETNFMLQKGQSCYLGFTFAPDRNADFTKKIIIMSNSGERREVTLKGTGIEKLQEN</sequence>
<dbReference type="AlphaFoldDB" id="A0A9D2GV08"/>
<protein>
    <recommendedName>
        <fullName evidence="7">HYDIN/VesB/CFA65-like Ig-like domain-containing protein</fullName>
    </recommendedName>
</protein>
<comment type="caution">
    <text evidence="8">The sequence shown here is derived from an EMBL/GenBank/DDBJ whole genome shotgun (WGS) entry which is preliminary data.</text>
</comment>
<evidence type="ECO:0000313" key="8">
    <source>
        <dbReference type="EMBL" id="HIZ89535.1"/>
    </source>
</evidence>
<feature type="domain" description="HYDIN/VesB/CFA65-like Ig-like" evidence="7">
    <location>
        <begin position="277"/>
        <end position="382"/>
    </location>
</feature>
<reference evidence="8" key="1">
    <citation type="journal article" date="2021" name="PeerJ">
        <title>Extensive microbial diversity within the chicken gut microbiome revealed by metagenomics and culture.</title>
        <authorList>
            <person name="Gilroy R."/>
            <person name="Ravi A."/>
            <person name="Getino M."/>
            <person name="Pursley I."/>
            <person name="Horton D.L."/>
            <person name="Alikhan N.F."/>
            <person name="Baker D."/>
            <person name="Gharbi K."/>
            <person name="Hall N."/>
            <person name="Watson M."/>
            <person name="Adriaenssens E.M."/>
            <person name="Foster-Nyarko E."/>
            <person name="Jarju S."/>
            <person name="Secka A."/>
            <person name="Antonio M."/>
            <person name="Oren A."/>
            <person name="Chaudhuri R.R."/>
            <person name="La Ragione R."/>
            <person name="Hildebrand F."/>
            <person name="Pallen M.J."/>
        </authorList>
    </citation>
    <scope>NUCLEOTIDE SEQUENCE</scope>
    <source>
        <strain evidence="8">ChiW4-1371</strain>
    </source>
</reference>
<dbReference type="Proteomes" id="UP000824176">
    <property type="component" value="Unassembled WGS sequence"/>
</dbReference>
<dbReference type="InterPro" id="IPR053879">
    <property type="entry name" value="HYDIN_VesB_CFA65-like_Ig"/>
</dbReference>
<dbReference type="Gene3D" id="2.60.40.10">
    <property type="entry name" value="Immunoglobulins"/>
    <property type="match status" value="2"/>
</dbReference>
<gene>
    <name evidence="8" type="ORF">H9804_06295</name>
</gene>
<evidence type="ECO:0000256" key="1">
    <source>
        <dbReference type="ARBA" id="ARBA00004138"/>
    </source>
</evidence>
<feature type="chain" id="PRO_5039174089" description="HYDIN/VesB/CFA65-like Ig-like domain-containing protein" evidence="6">
    <location>
        <begin position="21"/>
        <end position="390"/>
    </location>
</feature>
<dbReference type="InterPro" id="IPR013783">
    <property type="entry name" value="Ig-like_fold"/>
</dbReference>
<keyword evidence="3" id="KW-0963">Cytoplasm</keyword>
<evidence type="ECO:0000256" key="6">
    <source>
        <dbReference type="SAM" id="SignalP"/>
    </source>
</evidence>
<evidence type="ECO:0000256" key="3">
    <source>
        <dbReference type="ARBA" id="ARBA00022490"/>
    </source>
</evidence>
<proteinExistence type="predicted"/>
<keyword evidence="4" id="KW-0969">Cilium</keyword>
<comment type="subcellular location">
    <subcellularLocation>
        <location evidence="1">Cell projection</location>
        <location evidence="1">Cilium</location>
    </subcellularLocation>
    <subcellularLocation>
        <location evidence="2">Cytoplasm</location>
    </subcellularLocation>
</comment>
<dbReference type="EMBL" id="DXAQ01000097">
    <property type="protein sequence ID" value="HIZ89535.1"/>
    <property type="molecule type" value="Genomic_DNA"/>
</dbReference>
<evidence type="ECO:0000259" key="7">
    <source>
        <dbReference type="Pfam" id="PF22544"/>
    </source>
</evidence>
<name>A0A9D2GV08_9BACT</name>
<evidence type="ECO:0000313" key="9">
    <source>
        <dbReference type="Proteomes" id="UP000824176"/>
    </source>
</evidence>
<reference evidence="8" key="2">
    <citation type="submission" date="2021-04" db="EMBL/GenBank/DDBJ databases">
        <authorList>
            <person name="Gilroy R."/>
        </authorList>
    </citation>
    <scope>NUCLEOTIDE SEQUENCE</scope>
    <source>
        <strain evidence="8">ChiW4-1371</strain>
    </source>
</reference>
<organism evidence="8 9">
    <name type="scientific">Candidatus Mucispirillum faecigallinarum</name>
    <dbReference type="NCBI Taxonomy" id="2838699"/>
    <lineage>
        <taxon>Bacteria</taxon>
        <taxon>Pseudomonadati</taxon>
        <taxon>Deferribacterota</taxon>
        <taxon>Deferribacteres</taxon>
        <taxon>Deferribacterales</taxon>
        <taxon>Mucispirillaceae</taxon>
        <taxon>Mucispirillum</taxon>
    </lineage>
</organism>
<accession>A0A9D2GV08</accession>
<evidence type="ECO:0000256" key="4">
    <source>
        <dbReference type="ARBA" id="ARBA00023069"/>
    </source>
</evidence>
<evidence type="ECO:0000256" key="5">
    <source>
        <dbReference type="ARBA" id="ARBA00023273"/>
    </source>
</evidence>
<evidence type="ECO:0000256" key="2">
    <source>
        <dbReference type="ARBA" id="ARBA00004496"/>
    </source>
</evidence>
<keyword evidence="5" id="KW-0966">Cell projection</keyword>
<dbReference type="Pfam" id="PF22544">
    <property type="entry name" value="HYDIN_VesB_CFA65-like_Ig"/>
    <property type="match status" value="1"/>
</dbReference>
<keyword evidence="6" id="KW-0732">Signal</keyword>
<feature type="signal peptide" evidence="6">
    <location>
        <begin position="1"/>
        <end position="20"/>
    </location>
</feature>